<keyword evidence="1" id="KW-0812">Transmembrane</keyword>
<dbReference type="RefSeq" id="XP_014159274.1">
    <property type="nucleotide sequence ID" value="XM_014303799.1"/>
</dbReference>
<dbReference type="AlphaFoldDB" id="A0A0L0G8K6"/>
<keyword evidence="1" id="KW-0472">Membrane</keyword>
<gene>
    <name evidence="2" type="ORF">SARC_02430</name>
</gene>
<reference evidence="2 3" key="1">
    <citation type="submission" date="2011-02" db="EMBL/GenBank/DDBJ databases">
        <title>The Genome Sequence of Sphaeroforma arctica JP610.</title>
        <authorList>
            <consortium name="The Broad Institute Genome Sequencing Platform"/>
            <person name="Russ C."/>
            <person name="Cuomo C."/>
            <person name="Young S.K."/>
            <person name="Zeng Q."/>
            <person name="Gargeya S."/>
            <person name="Alvarado L."/>
            <person name="Berlin A."/>
            <person name="Chapman S.B."/>
            <person name="Chen Z."/>
            <person name="Freedman E."/>
            <person name="Gellesch M."/>
            <person name="Goldberg J."/>
            <person name="Griggs A."/>
            <person name="Gujja S."/>
            <person name="Heilman E."/>
            <person name="Heiman D."/>
            <person name="Howarth C."/>
            <person name="Mehta T."/>
            <person name="Neiman D."/>
            <person name="Pearson M."/>
            <person name="Roberts A."/>
            <person name="Saif S."/>
            <person name="Shea T."/>
            <person name="Shenoy N."/>
            <person name="Sisk P."/>
            <person name="Stolte C."/>
            <person name="Sykes S."/>
            <person name="White J."/>
            <person name="Yandava C."/>
            <person name="Burger G."/>
            <person name="Gray M.W."/>
            <person name="Holland P.W.H."/>
            <person name="King N."/>
            <person name="Lang F.B.F."/>
            <person name="Roger A.J."/>
            <person name="Ruiz-Trillo I."/>
            <person name="Haas B."/>
            <person name="Nusbaum C."/>
            <person name="Birren B."/>
        </authorList>
    </citation>
    <scope>NUCLEOTIDE SEQUENCE [LARGE SCALE GENOMIC DNA]</scope>
    <source>
        <strain evidence="2 3">JP610</strain>
    </source>
</reference>
<name>A0A0L0G8K6_9EUKA</name>
<dbReference type="OrthoDB" id="44467at2759"/>
<feature type="transmembrane region" description="Helical" evidence="1">
    <location>
        <begin position="12"/>
        <end position="36"/>
    </location>
</feature>
<dbReference type="Proteomes" id="UP000054560">
    <property type="component" value="Unassembled WGS sequence"/>
</dbReference>
<dbReference type="EMBL" id="KQ241705">
    <property type="protein sequence ID" value="KNC85372.1"/>
    <property type="molecule type" value="Genomic_DNA"/>
</dbReference>
<protein>
    <submittedName>
        <fullName evidence="2">Uncharacterized protein</fullName>
    </submittedName>
</protein>
<feature type="non-terminal residue" evidence="2">
    <location>
        <position position="1"/>
    </location>
</feature>
<keyword evidence="1" id="KW-1133">Transmembrane helix</keyword>
<evidence type="ECO:0000313" key="3">
    <source>
        <dbReference type="Proteomes" id="UP000054560"/>
    </source>
</evidence>
<accession>A0A0L0G8K6</accession>
<organism evidence="2 3">
    <name type="scientific">Sphaeroforma arctica JP610</name>
    <dbReference type="NCBI Taxonomy" id="667725"/>
    <lineage>
        <taxon>Eukaryota</taxon>
        <taxon>Ichthyosporea</taxon>
        <taxon>Ichthyophonida</taxon>
        <taxon>Sphaeroforma</taxon>
    </lineage>
</organism>
<keyword evidence="3" id="KW-1185">Reference proteome</keyword>
<evidence type="ECO:0000313" key="2">
    <source>
        <dbReference type="EMBL" id="KNC85372.1"/>
    </source>
</evidence>
<evidence type="ECO:0000256" key="1">
    <source>
        <dbReference type="SAM" id="Phobius"/>
    </source>
</evidence>
<sequence>RRPLPFSPKEMYRGVGINVVSMAPITAMQFGAMQFFSDLLKAKYVEPKWANQFPV</sequence>
<proteinExistence type="predicted"/>
<dbReference type="GeneID" id="25902934"/>